<keyword evidence="1 2" id="KW-0533">Nickel</keyword>
<dbReference type="PANTHER" id="PTHR36566:SF1">
    <property type="entry name" value="PYRIDINIUM-3,5-BISTHIOCARBOXYLIC ACID MONONUCLEOTIDE NICKEL INSERTION PROTEIN"/>
    <property type="match status" value="1"/>
</dbReference>
<evidence type="ECO:0000313" key="4">
    <source>
        <dbReference type="Proteomes" id="UP000001933"/>
    </source>
</evidence>
<dbReference type="GO" id="GO:0016829">
    <property type="term" value="F:lyase activity"/>
    <property type="evidence" value="ECO:0007669"/>
    <property type="project" value="UniProtKB-UniRule"/>
</dbReference>
<dbReference type="Gene3D" id="3.30.70.1380">
    <property type="entry name" value="Transcriptional regulatory protein pf0864 domain like"/>
    <property type="match status" value="1"/>
</dbReference>
<name>Q2LUY3_SYNAS</name>
<evidence type="ECO:0000313" key="3">
    <source>
        <dbReference type="EMBL" id="ABC77895.1"/>
    </source>
</evidence>
<organism evidence="3 4">
    <name type="scientific">Syntrophus aciditrophicus (strain SB)</name>
    <dbReference type="NCBI Taxonomy" id="56780"/>
    <lineage>
        <taxon>Bacteria</taxon>
        <taxon>Pseudomonadati</taxon>
        <taxon>Thermodesulfobacteriota</taxon>
        <taxon>Syntrophia</taxon>
        <taxon>Syntrophales</taxon>
        <taxon>Syntrophaceae</taxon>
        <taxon>Syntrophus</taxon>
    </lineage>
</organism>
<dbReference type="AlphaFoldDB" id="Q2LUY3"/>
<keyword evidence="4" id="KW-1185">Reference proteome</keyword>
<dbReference type="STRING" id="56780.SYN_00476"/>
<dbReference type="HOGENOM" id="CLU_028523_2_1_7"/>
<dbReference type="Pfam" id="PF01969">
    <property type="entry name" value="Ni_insertion"/>
    <property type="match status" value="1"/>
</dbReference>
<dbReference type="PANTHER" id="PTHR36566">
    <property type="entry name" value="NICKEL INSERTION PROTEIN-RELATED"/>
    <property type="match status" value="1"/>
</dbReference>
<proteinExistence type="inferred from homology"/>
<dbReference type="EMBL" id="CP000252">
    <property type="protein sequence ID" value="ABC77895.1"/>
    <property type="molecule type" value="Genomic_DNA"/>
</dbReference>
<dbReference type="HAMAP" id="MF_01074">
    <property type="entry name" value="LarC"/>
    <property type="match status" value="1"/>
</dbReference>
<dbReference type="Gene3D" id="3.10.20.300">
    <property type="entry name" value="mk0293 like domain"/>
    <property type="match status" value="1"/>
</dbReference>
<dbReference type="InterPro" id="IPR002822">
    <property type="entry name" value="Ni_insertion"/>
</dbReference>
<comment type="similarity">
    <text evidence="2">Belongs to the LarC family.</text>
</comment>
<gene>
    <name evidence="3" type="ORF">SYN_00476</name>
</gene>
<dbReference type="NCBIfam" id="TIGR00299">
    <property type="entry name" value="nickel pincer cofactor biosynthesis protein LarC"/>
    <property type="match status" value="1"/>
</dbReference>
<accession>Q2LUY3</accession>
<keyword evidence="2" id="KW-0456">Lyase</keyword>
<dbReference type="Proteomes" id="UP000001933">
    <property type="component" value="Chromosome"/>
</dbReference>
<dbReference type="InParanoid" id="Q2LUY3"/>
<protein>
    <recommendedName>
        <fullName evidence="2">Putative nickel insertion protein</fullName>
    </recommendedName>
</protein>
<dbReference type="GO" id="GO:0016151">
    <property type="term" value="F:nickel cation binding"/>
    <property type="evidence" value="ECO:0007669"/>
    <property type="project" value="UniProtKB-UniRule"/>
</dbReference>
<sequence>MQRNMMMKILYYDCFSGISGDMNLGAMLDLGVDPAYLLGELKKVNIDDSYEIRISREKRRGIEGTRFEVLLQTHDHSHQHRTYSDIARLLEESGVSARAKNTGLNIFRKVAEAEAKVHGCDVEEVHFHEVGALDSIVDIVGAAVCLDYLQVDRVLSSPVEIGGGFVRCTHGILPVPAPATVEILRGIPLKSGAVAFETTTPTGAAILAATVDSFTDKLNFTPVKIGYGVGQRDTEIPNVLRIYLGESGEGESDPDVAEQDAWVLECNIDDMNPELYDAVMDRLFEKGALDVTLTPILMKKSRPAVTLSVICDQERKKEMEEILWLHTSTFGLRAYRISKVMLKRDFSTVETKYGPVTMKQAYFKGKRIKSKPEYEDCKRLAGEKGVSILEILDFLSSGKCR</sequence>
<dbReference type="eggNOG" id="COG1641">
    <property type="taxonomic scope" value="Bacteria"/>
</dbReference>
<reference evidence="3 4" key="1">
    <citation type="journal article" date="2007" name="Proc. Natl. Acad. Sci. U.S.A.">
        <title>The genome of Syntrophus aciditrophicus: life at the thermodynamic limit of microbial growth.</title>
        <authorList>
            <person name="McInerney M.J."/>
            <person name="Rohlin L."/>
            <person name="Mouttaki H."/>
            <person name="Kim U."/>
            <person name="Krupp R.S."/>
            <person name="Rios-Hernandez L."/>
            <person name="Sieber J."/>
            <person name="Struchtemeyer C.G."/>
            <person name="Bhattacharyya A."/>
            <person name="Campbell J.W."/>
            <person name="Gunsalus R.P."/>
        </authorList>
    </citation>
    <scope>NUCLEOTIDE SEQUENCE [LARGE SCALE GENOMIC DNA]</scope>
    <source>
        <strain evidence="3 4">SB</strain>
    </source>
</reference>
<evidence type="ECO:0000256" key="2">
    <source>
        <dbReference type="HAMAP-Rule" id="MF_01074"/>
    </source>
</evidence>
<dbReference type="KEGG" id="sat:SYN_00476"/>
<evidence type="ECO:0000256" key="1">
    <source>
        <dbReference type="ARBA" id="ARBA00022596"/>
    </source>
</evidence>